<evidence type="ECO:0000256" key="7">
    <source>
        <dbReference type="ARBA" id="ARBA00022927"/>
    </source>
</evidence>
<dbReference type="GO" id="GO:0031992">
    <property type="term" value="F:energy transducer activity"/>
    <property type="evidence" value="ECO:0007669"/>
    <property type="project" value="TreeGrafter"/>
</dbReference>
<gene>
    <name evidence="11" type="ORF">BZG02_13650</name>
</gene>
<accession>A0A2N3HV95</accession>
<dbReference type="Gene3D" id="3.30.1150.10">
    <property type="match status" value="1"/>
</dbReference>
<keyword evidence="12" id="KW-1185">Reference proteome</keyword>
<dbReference type="AlphaFoldDB" id="A0A2N3HV95"/>
<dbReference type="InterPro" id="IPR006260">
    <property type="entry name" value="TonB/TolA_C"/>
</dbReference>
<dbReference type="Pfam" id="PF03544">
    <property type="entry name" value="TonB_C"/>
    <property type="match status" value="1"/>
</dbReference>
<keyword evidence="5" id="KW-0997">Cell inner membrane</keyword>
<dbReference type="InterPro" id="IPR051045">
    <property type="entry name" value="TonB-dependent_transducer"/>
</dbReference>
<keyword evidence="7" id="KW-0653">Protein transport</keyword>
<dbReference type="PANTHER" id="PTHR33446">
    <property type="entry name" value="PROTEIN TONB-RELATED"/>
    <property type="match status" value="1"/>
</dbReference>
<evidence type="ECO:0000313" key="11">
    <source>
        <dbReference type="EMBL" id="PKQ61980.1"/>
    </source>
</evidence>
<dbReference type="Gene3D" id="3.90.930.1">
    <property type="match status" value="1"/>
</dbReference>
<protein>
    <recommendedName>
        <fullName evidence="10">TonB C-terminal domain-containing protein</fullName>
    </recommendedName>
</protein>
<comment type="similarity">
    <text evidence="2">Belongs to the TonB family.</text>
</comment>
<name>A0A2N3HV95_9BACT</name>
<evidence type="ECO:0000256" key="4">
    <source>
        <dbReference type="ARBA" id="ARBA00022475"/>
    </source>
</evidence>
<keyword evidence="6" id="KW-0812">Transmembrane</keyword>
<dbReference type="SUPFAM" id="SSF82185">
    <property type="entry name" value="Histone H3 K4-specific methyltransferase SET7/9 N-terminal domain"/>
    <property type="match status" value="1"/>
</dbReference>
<evidence type="ECO:0000313" key="12">
    <source>
        <dbReference type="Proteomes" id="UP000233535"/>
    </source>
</evidence>
<organism evidence="11 12">
    <name type="scientific">Labilibaculum filiforme</name>
    <dbReference type="NCBI Taxonomy" id="1940526"/>
    <lineage>
        <taxon>Bacteria</taxon>
        <taxon>Pseudomonadati</taxon>
        <taxon>Bacteroidota</taxon>
        <taxon>Bacteroidia</taxon>
        <taxon>Marinilabiliales</taxon>
        <taxon>Marinifilaceae</taxon>
        <taxon>Labilibaculum</taxon>
    </lineage>
</organism>
<evidence type="ECO:0000256" key="8">
    <source>
        <dbReference type="ARBA" id="ARBA00022989"/>
    </source>
</evidence>
<dbReference type="SUPFAM" id="SSF74653">
    <property type="entry name" value="TolA/TonB C-terminal domain"/>
    <property type="match status" value="1"/>
</dbReference>
<evidence type="ECO:0000256" key="3">
    <source>
        <dbReference type="ARBA" id="ARBA00022448"/>
    </source>
</evidence>
<keyword evidence="8" id="KW-1133">Transmembrane helix</keyword>
<dbReference type="Proteomes" id="UP000233535">
    <property type="component" value="Unassembled WGS sequence"/>
</dbReference>
<feature type="domain" description="TonB C-terminal" evidence="10">
    <location>
        <begin position="371"/>
        <end position="461"/>
    </location>
</feature>
<dbReference type="Pfam" id="PF07661">
    <property type="entry name" value="MORN_2"/>
    <property type="match status" value="2"/>
</dbReference>
<sequence>MKLILKSLNKANYYLQRKQNYNRQYCISRKLLGVHKTYSHNINNTTDHTLKNTEQMKSILLGLIFSFSSSILFAQTEYLEVLDVNSKAKTSEEYFVRQDQNDIKEGRYLFKYRGKVQVKGEYFNNNKIGEWIYTPSSNFRIVGNYKENRKEGEWLYTQNGTQISILNYTSGLLEGKQFGYFENGSLACELIYRMGKRNGVEKRYYSNGKIKEVTNYKDDMIHGENVRYAEDGAVISKLIYEKDIPLSLEVQSDSTINSNYSGNLTAGNGILRTVNFKDNKEQVLLVRNFKDSLLDGEIIGYNYDGYKIFTGQYQKGNMIGTWKFYNPVGGFSHTKEYLLTQKLKVDSTETFTLKLNERFINIEDMPKFEGNDLKLFQYFISRIVKYPISCLNNGIKGKVYVSFVLSKEGKVEEVSLDNSVHPLIDQESLYVVNSSPFWIPGFASRIPVKISFTVPINFDYM</sequence>
<keyword evidence="3" id="KW-0813">Transport</keyword>
<evidence type="ECO:0000256" key="5">
    <source>
        <dbReference type="ARBA" id="ARBA00022519"/>
    </source>
</evidence>
<dbReference type="InterPro" id="IPR037682">
    <property type="entry name" value="TonB_C"/>
</dbReference>
<dbReference type="PROSITE" id="PS52015">
    <property type="entry name" value="TONB_CTD"/>
    <property type="match status" value="1"/>
</dbReference>
<dbReference type="Gene3D" id="2.20.110.10">
    <property type="entry name" value="Histone H3 K4-specific methyltransferase SET7/9 N-terminal domain"/>
    <property type="match status" value="1"/>
</dbReference>
<dbReference type="InterPro" id="IPR011652">
    <property type="entry name" value="MORN_2"/>
</dbReference>
<keyword evidence="4" id="KW-1003">Cell membrane</keyword>
<evidence type="ECO:0000256" key="6">
    <source>
        <dbReference type="ARBA" id="ARBA00022692"/>
    </source>
</evidence>
<keyword evidence="9" id="KW-0472">Membrane</keyword>
<dbReference type="EMBL" id="MVDD01000010">
    <property type="protein sequence ID" value="PKQ61980.1"/>
    <property type="molecule type" value="Genomic_DNA"/>
</dbReference>
<evidence type="ECO:0000256" key="1">
    <source>
        <dbReference type="ARBA" id="ARBA00004383"/>
    </source>
</evidence>
<dbReference type="GO" id="GO:0015031">
    <property type="term" value="P:protein transport"/>
    <property type="evidence" value="ECO:0007669"/>
    <property type="project" value="UniProtKB-KW"/>
</dbReference>
<reference evidence="11 12" key="1">
    <citation type="journal article" date="2017" name="Front. Microbiol.">
        <title>Labilibaculum manganireducens gen. nov., sp. nov. and Labilibaculum filiforme sp. nov., Novel Bacteroidetes Isolated from Subsurface Sediments of the Baltic Sea.</title>
        <authorList>
            <person name="Vandieken V."/>
            <person name="Marshall I.P."/>
            <person name="Niemann H."/>
            <person name="Engelen B."/>
            <person name="Cypionka H."/>
        </authorList>
    </citation>
    <scope>NUCLEOTIDE SEQUENCE [LARGE SCALE GENOMIC DNA]</scope>
    <source>
        <strain evidence="11 12">59.16B</strain>
    </source>
</reference>
<evidence type="ECO:0000259" key="10">
    <source>
        <dbReference type="PROSITE" id="PS52015"/>
    </source>
</evidence>
<comment type="subcellular location">
    <subcellularLocation>
        <location evidence="1">Cell inner membrane</location>
        <topology evidence="1">Single-pass membrane protein</topology>
        <orientation evidence="1">Periplasmic side</orientation>
    </subcellularLocation>
</comment>
<evidence type="ECO:0000256" key="2">
    <source>
        <dbReference type="ARBA" id="ARBA00006555"/>
    </source>
</evidence>
<dbReference type="GO" id="GO:0098797">
    <property type="term" value="C:plasma membrane protein complex"/>
    <property type="evidence" value="ECO:0007669"/>
    <property type="project" value="TreeGrafter"/>
</dbReference>
<evidence type="ECO:0000256" key="9">
    <source>
        <dbReference type="ARBA" id="ARBA00023136"/>
    </source>
</evidence>
<proteinExistence type="inferred from homology"/>
<dbReference type="GO" id="GO:0055085">
    <property type="term" value="P:transmembrane transport"/>
    <property type="evidence" value="ECO:0007669"/>
    <property type="project" value="InterPro"/>
</dbReference>
<dbReference type="NCBIfam" id="TIGR01352">
    <property type="entry name" value="tonB_Cterm"/>
    <property type="match status" value="1"/>
</dbReference>
<comment type="caution">
    <text evidence="11">The sequence shown here is derived from an EMBL/GenBank/DDBJ whole genome shotgun (WGS) entry which is preliminary data.</text>
</comment>
<dbReference type="PANTHER" id="PTHR33446:SF2">
    <property type="entry name" value="PROTEIN TONB"/>
    <property type="match status" value="1"/>
</dbReference>